<dbReference type="PROSITE" id="PS50088">
    <property type="entry name" value="ANK_REPEAT"/>
    <property type="match status" value="4"/>
</dbReference>
<dbReference type="EMBL" id="JBBBZM010000075">
    <property type="protein sequence ID" value="KAL0635198.1"/>
    <property type="molecule type" value="Genomic_DNA"/>
</dbReference>
<protein>
    <submittedName>
        <fullName evidence="5">Uncharacterized protein</fullName>
    </submittedName>
</protein>
<dbReference type="PROSITE" id="PS50297">
    <property type="entry name" value="ANK_REP_REGION"/>
    <property type="match status" value="4"/>
</dbReference>
<evidence type="ECO:0000313" key="5">
    <source>
        <dbReference type="EMBL" id="KAL0635198.1"/>
    </source>
</evidence>
<proteinExistence type="predicted"/>
<dbReference type="PANTHER" id="PTHR24198:SF165">
    <property type="entry name" value="ANKYRIN REPEAT-CONTAINING PROTEIN-RELATED"/>
    <property type="match status" value="1"/>
</dbReference>
<dbReference type="SUPFAM" id="SSF48403">
    <property type="entry name" value="Ankyrin repeat"/>
    <property type="match status" value="1"/>
</dbReference>
<organism evidence="5 6">
    <name type="scientific">Discina gigas</name>
    <dbReference type="NCBI Taxonomy" id="1032678"/>
    <lineage>
        <taxon>Eukaryota</taxon>
        <taxon>Fungi</taxon>
        <taxon>Dikarya</taxon>
        <taxon>Ascomycota</taxon>
        <taxon>Pezizomycotina</taxon>
        <taxon>Pezizomycetes</taxon>
        <taxon>Pezizales</taxon>
        <taxon>Discinaceae</taxon>
        <taxon>Discina</taxon>
    </lineage>
</organism>
<keyword evidence="1" id="KW-0677">Repeat</keyword>
<keyword evidence="2 3" id="KW-0040">ANK repeat</keyword>
<evidence type="ECO:0000256" key="1">
    <source>
        <dbReference type="ARBA" id="ARBA00022737"/>
    </source>
</evidence>
<feature type="repeat" description="ANK" evidence="3">
    <location>
        <begin position="230"/>
        <end position="262"/>
    </location>
</feature>
<feature type="repeat" description="ANK" evidence="3">
    <location>
        <begin position="296"/>
        <end position="328"/>
    </location>
</feature>
<dbReference type="PRINTS" id="PR01415">
    <property type="entry name" value="ANKYRIN"/>
</dbReference>
<dbReference type="InterPro" id="IPR002110">
    <property type="entry name" value="Ankyrin_rpt"/>
</dbReference>
<name>A0ABR3GH86_9PEZI</name>
<dbReference type="Pfam" id="PF12796">
    <property type="entry name" value="Ank_2"/>
    <property type="match status" value="3"/>
</dbReference>
<comment type="caution">
    <text evidence="5">The sequence shown here is derived from an EMBL/GenBank/DDBJ whole genome shotgun (WGS) entry which is preliminary data.</text>
</comment>
<feature type="repeat" description="ANK" evidence="3">
    <location>
        <begin position="263"/>
        <end position="295"/>
    </location>
</feature>
<gene>
    <name evidence="5" type="ORF">Q9L58_005844</name>
</gene>
<dbReference type="Gene3D" id="1.25.40.20">
    <property type="entry name" value="Ankyrin repeat-containing domain"/>
    <property type="match status" value="4"/>
</dbReference>
<feature type="region of interest" description="Disordered" evidence="4">
    <location>
        <begin position="1"/>
        <end position="52"/>
    </location>
</feature>
<sequence length="375" mass="40200">MSSQGEGQHAASANGPGPGNRVPPAPPPPRKAFKPPGPSKSRPAIPSKYLINDIPRNTRSDKLFNYLVSPPHYRDEDDVAAAEKAQPHVQFSCIITDSRLDDELSVAVFDADEKMVQVLLHWKADVQIQDNNQKTPLQWAEQNAKLDIVRVLTDQIAEVEARGSPQTALQEAAQEEEIEALDGQTDGIEVEQGTDYPEASLLINAAARAQARTVNTPLAKGAGIEAADKSHQVALHLAAGKGHTETVTGLLAKGANVDAVDDWHRTVLHLAAKNGHKEIVIALLAKGANIEAGDEGRRTALHMAAKNGHKETVTALLAKGANVEAADEWRQTALHIAAGCAQPETVTALLAKGANIEAADKSFQTALRWRPRMDT</sequence>
<dbReference type="InterPro" id="IPR036770">
    <property type="entry name" value="Ankyrin_rpt-contain_sf"/>
</dbReference>
<evidence type="ECO:0000313" key="6">
    <source>
        <dbReference type="Proteomes" id="UP001447188"/>
    </source>
</evidence>
<feature type="repeat" description="ANK" evidence="3">
    <location>
        <begin position="329"/>
        <end position="361"/>
    </location>
</feature>
<dbReference type="SMART" id="SM00248">
    <property type="entry name" value="ANK"/>
    <property type="match status" value="5"/>
</dbReference>
<reference evidence="5 6" key="1">
    <citation type="submission" date="2024-02" db="EMBL/GenBank/DDBJ databases">
        <title>Discinaceae phylogenomics.</title>
        <authorList>
            <person name="Dirks A.C."/>
            <person name="James T.Y."/>
        </authorList>
    </citation>
    <scope>NUCLEOTIDE SEQUENCE [LARGE SCALE GENOMIC DNA]</scope>
    <source>
        <strain evidence="5 6">ACD0624</strain>
    </source>
</reference>
<feature type="compositionally biased region" description="Pro residues" evidence="4">
    <location>
        <begin position="21"/>
        <end position="38"/>
    </location>
</feature>
<keyword evidence="6" id="KW-1185">Reference proteome</keyword>
<dbReference type="Proteomes" id="UP001447188">
    <property type="component" value="Unassembled WGS sequence"/>
</dbReference>
<evidence type="ECO:0000256" key="2">
    <source>
        <dbReference type="ARBA" id="ARBA00023043"/>
    </source>
</evidence>
<evidence type="ECO:0000256" key="4">
    <source>
        <dbReference type="SAM" id="MobiDB-lite"/>
    </source>
</evidence>
<evidence type="ECO:0000256" key="3">
    <source>
        <dbReference type="PROSITE-ProRule" id="PRU00023"/>
    </source>
</evidence>
<accession>A0ABR3GH86</accession>
<dbReference type="PANTHER" id="PTHR24198">
    <property type="entry name" value="ANKYRIN REPEAT AND PROTEIN KINASE DOMAIN-CONTAINING PROTEIN"/>
    <property type="match status" value="1"/>
</dbReference>